<keyword evidence="6" id="KW-0238">DNA-binding</keyword>
<keyword evidence="10" id="KW-1185">Reference proteome</keyword>
<keyword evidence="7" id="KW-0010">Activator</keyword>
<dbReference type="EMBL" id="JABBGJ010000049">
    <property type="protein sequence ID" value="NMM03163.1"/>
    <property type="molecule type" value="Genomic_DNA"/>
</dbReference>
<dbReference type="Proteomes" id="UP000544134">
    <property type="component" value="Unassembled WGS sequence"/>
</dbReference>
<accession>A0A848IPZ0</accession>
<protein>
    <recommendedName>
        <fullName evidence="11">Transcriptional activator FlhC</fullName>
    </recommendedName>
</protein>
<dbReference type="AlphaFoldDB" id="A0A848IPZ0"/>
<evidence type="ECO:0000256" key="3">
    <source>
        <dbReference type="ARBA" id="ARBA00022795"/>
    </source>
</evidence>
<evidence type="ECO:0000256" key="1">
    <source>
        <dbReference type="ARBA" id="ARBA00022490"/>
    </source>
</evidence>
<evidence type="ECO:0000256" key="5">
    <source>
        <dbReference type="ARBA" id="ARBA00023015"/>
    </source>
</evidence>
<sequence>MQPDIDFKRVRYAFIEKSSERNLEIFNIETIKVLDTVLHLYPEYESLTGLSSSRTQALLDRTRQLSLLVTTPFNLFSPVFNDIKSWEALVSNWPSDSVIAVKDKAPRHVGTAQSYQIRHANQLYLHLIREFAANYALAHVIFGMSRDVMTFLGNLSASNEIDLLSNIGPVPLFKWRMNAPRFWFDHSTEALTTAEIAYFIMQSSPPENKISNLSRKADWDAYSFKKAVVEDYMDALLAYGFRAATVSTIMRRTSTEVRNRFKNINGRSSTCGSKPQMLPWITAAAPNRLRATFFTYLYRNANTEGSRAYLPFLATLNLFTKMFGELEESLPTPKRFSADRAYNMLKMMASDSSMTVGACKRCGTEYLLSNSADKIELADNFSCSFCTQRRARRTKLPSASH</sequence>
<gene>
    <name evidence="9" type="ORF">HHL24_35325</name>
</gene>
<evidence type="ECO:0008006" key="11">
    <source>
        <dbReference type="Google" id="ProtNLM"/>
    </source>
</evidence>
<evidence type="ECO:0000256" key="8">
    <source>
        <dbReference type="ARBA" id="ARBA00023163"/>
    </source>
</evidence>
<evidence type="ECO:0000256" key="4">
    <source>
        <dbReference type="ARBA" id="ARBA00022833"/>
    </source>
</evidence>
<dbReference type="GO" id="GO:0003677">
    <property type="term" value="F:DNA binding"/>
    <property type="evidence" value="ECO:0007669"/>
    <property type="project" value="UniProtKB-KW"/>
</dbReference>
<keyword evidence="4" id="KW-0862">Zinc</keyword>
<reference evidence="9 10" key="1">
    <citation type="submission" date="2020-04" db="EMBL/GenBank/DDBJ databases">
        <title>Paraburkholderia sp. RP-4-7 isolated from soil.</title>
        <authorList>
            <person name="Dahal R.H."/>
        </authorList>
    </citation>
    <scope>NUCLEOTIDE SEQUENCE [LARGE SCALE GENOMIC DNA]</scope>
    <source>
        <strain evidence="9 10">RP-4-7</strain>
    </source>
</reference>
<dbReference type="RefSeq" id="WP_169489915.1">
    <property type="nucleotide sequence ID" value="NZ_JABBGJ010000049.1"/>
</dbReference>
<proteinExistence type="predicted"/>
<dbReference type="GO" id="GO:0045893">
    <property type="term" value="P:positive regulation of DNA-templated transcription"/>
    <property type="evidence" value="ECO:0007669"/>
    <property type="project" value="InterPro"/>
</dbReference>
<comment type="caution">
    <text evidence="9">The sequence shown here is derived from an EMBL/GenBank/DDBJ whole genome shotgun (WGS) entry which is preliminary data.</text>
</comment>
<dbReference type="GO" id="GO:0044781">
    <property type="term" value="P:bacterial-type flagellum organization"/>
    <property type="evidence" value="ECO:0007669"/>
    <property type="project" value="UniProtKB-KW"/>
</dbReference>
<evidence type="ECO:0000313" key="9">
    <source>
        <dbReference type="EMBL" id="NMM03163.1"/>
    </source>
</evidence>
<evidence type="ECO:0000256" key="2">
    <source>
        <dbReference type="ARBA" id="ARBA00022723"/>
    </source>
</evidence>
<organism evidence="9 10">
    <name type="scientific">Paraburkholderia polaris</name>
    <dbReference type="NCBI Taxonomy" id="2728848"/>
    <lineage>
        <taxon>Bacteria</taxon>
        <taxon>Pseudomonadati</taxon>
        <taxon>Pseudomonadota</taxon>
        <taxon>Betaproteobacteria</taxon>
        <taxon>Burkholderiales</taxon>
        <taxon>Burkholderiaceae</taxon>
        <taxon>Paraburkholderia</taxon>
    </lineage>
</organism>
<dbReference type="GO" id="GO:0046872">
    <property type="term" value="F:metal ion binding"/>
    <property type="evidence" value="ECO:0007669"/>
    <property type="project" value="UniProtKB-KW"/>
</dbReference>
<keyword evidence="8" id="KW-0804">Transcription</keyword>
<keyword evidence="1" id="KW-0963">Cytoplasm</keyword>
<evidence type="ECO:0000256" key="7">
    <source>
        <dbReference type="ARBA" id="ARBA00023159"/>
    </source>
</evidence>
<evidence type="ECO:0000313" key="10">
    <source>
        <dbReference type="Proteomes" id="UP000544134"/>
    </source>
</evidence>
<name>A0A848IPZ0_9BURK</name>
<keyword evidence="5" id="KW-0805">Transcription regulation</keyword>
<dbReference type="InterPro" id="IPR007944">
    <property type="entry name" value="FlhC"/>
</dbReference>
<dbReference type="SUPFAM" id="SSF160930">
    <property type="entry name" value="FlhC-like"/>
    <property type="match status" value="1"/>
</dbReference>
<dbReference type="GO" id="GO:1902208">
    <property type="term" value="P:regulation of bacterial-type flagellum assembly"/>
    <property type="evidence" value="ECO:0007669"/>
    <property type="project" value="InterPro"/>
</dbReference>
<dbReference type="Pfam" id="PF05280">
    <property type="entry name" value="FlhC"/>
    <property type="match status" value="1"/>
</dbReference>
<keyword evidence="3" id="KW-1005">Bacterial flagellum biogenesis</keyword>
<evidence type="ECO:0000256" key="6">
    <source>
        <dbReference type="ARBA" id="ARBA00023125"/>
    </source>
</evidence>
<keyword evidence="2" id="KW-0479">Metal-binding</keyword>